<evidence type="ECO:0000256" key="1">
    <source>
        <dbReference type="SAM" id="MobiDB-lite"/>
    </source>
</evidence>
<evidence type="ECO:0000313" key="3">
    <source>
        <dbReference type="Proteomes" id="UP000826195"/>
    </source>
</evidence>
<dbReference type="AlphaFoldDB" id="A0AAV7J9B5"/>
<name>A0AAV7J9B5_COTGL</name>
<reference evidence="2 3" key="1">
    <citation type="journal article" date="2021" name="J. Hered.">
        <title>A chromosome-level genome assembly of the parasitoid wasp, Cotesia glomerata (Hymenoptera: Braconidae).</title>
        <authorList>
            <person name="Pinto B.J."/>
            <person name="Weis J.J."/>
            <person name="Gamble T."/>
            <person name="Ode P.J."/>
            <person name="Paul R."/>
            <person name="Zaspel J.M."/>
        </authorList>
    </citation>
    <scope>NUCLEOTIDE SEQUENCE [LARGE SCALE GENOMIC DNA]</scope>
    <source>
        <strain evidence="2">CgM1</strain>
    </source>
</reference>
<organism evidence="2 3">
    <name type="scientific">Cotesia glomerata</name>
    <name type="common">Lepidopteran parasitic wasp</name>
    <name type="synonym">Apanteles glomeratus</name>
    <dbReference type="NCBI Taxonomy" id="32391"/>
    <lineage>
        <taxon>Eukaryota</taxon>
        <taxon>Metazoa</taxon>
        <taxon>Ecdysozoa</taxon>
        <taxon>Arthropoda</taxon>
        <taxon>Hexapoda</taxon>
        <taxon>Insecta</taxon>
        <taxon>Pterygota</taxon>
        <taxon>Neoptera</taxon>
        <taxon>Endopterygota</taxon>
        <taxon>Hymenoptera</taxon>
        <taxon>Apocrita</taxon>
        <taxon>Ichneumonoidea</taxon>
        <taxon>Braconidae</taxon>
        <taxon>Microgastrinae</taxon>
        <taxon>Cotesia</taxon>
    </lineage>
</organism>
<protein>
    <submittedName>
        <fullName evidence="2">Uncharacterized protein</fullName>
    </submittedName>
</protein>
<feature type="compositionally biased region" description="Basic and acidic residues" evidence="1">
    <location>
        <begin position="28"/>
        <end position="51"/>
    </location>
</feature>
<keyword evidence="3" id="KW-1185">Reference proteome</keyword>
<gene>
    <name evidence="2" type="ORF">KQX54_010937</name>
</gene>
<evidence type="ECO:0000313" key="2">
    <source>
        <dbReference type="EMBL" id="KAH0567594.1"/>
    </source>
</evidence>
<dbReference type="EMBL" id="JAHXZJ010000001">
    <property type="protein sequence ID" value="KAH0567594.1"/>
    <property type="molecule type" value="Genomic_DNA"/>
</dbReference>
<accession>A0AAV7J9B5</accession>
<comment type="caution">
    <text evidence="2">The sequence shown here is derived from an EMBL/GenBank/DDBJ whole genome shotgun (WGS) entry which is preliminary data.</text>
</comment>
<sequence>MIPTKVEARNDDTFAIPRSCFSRGVAGGRDREGLPERDGNTEVKEARRDPGEGSVGSCRSCSGLAGRASISVHQP</sequence>
<feature type="region of interest" description="Disordered" evidence="1">
    <location>
        <begin position="21"/>
        <end position="75"/>
    </location>
</feature>
<proteinExistence type="predicted"/>
<dbReference type="Proteomes" id="UP000826195">
    <property type="component" value="Unassembled WGS sequence"/>
</dbReference>